<dbReference type="RefSeq" id="WP_216962520.1">
    <property type="nucleotide sequence ID" value="NZ_JAHOPB010000001.1"/>
</dbReference>
<sequence length="324" mass="33422">MIQRRSVLRLPLAAIAAGGVSAAQAQSFPSQPVHIVVPFPPGGGTDSLARGIQEPLQKALGGTVIVDNKGGGGGSIAHEFVAKQPADGHWLVVGANNLPLYPHIVAKLGFDAKTAFVPIGFIAKQESVLVGSLDAPWPDLKAIIAAAKASPGSVQYGTAGLTTPMHLSTEQFAMLNGIKLTHVPFRGTGPLVTDLLGGHIKLGMSSITSVAQQIAAGKLKPYAMASLERSSVAPTIPTFKELGAGDVDGTIVYTLLAPAGTPPSVVAKLNEALNAAVATPEQKQDLSKRGFVAMGGTPQQLGDWLKVQEAIWVPVLRAAGIKPE</sequence>
<dbReference type="CDD" id="cd07012">
    <property type="entry name" value="PBP2_Bug_TTT"/>
    <property type="match status" value="1"/>
</dbReference>
<comment type="similarity">
    <text evidence="1">Belongs to the UPF0065 (bug) family.</text>
</comment>
<proteinExistence type="inferred from homology"/>
<dbReference type="Proteomes" id="UP000727907">
    <property type="component" value="Unassembled WGS sequence"/>
</dbReference>
<dbReference type="PANTHER" id="PTHR42928:SF5">
    <property type="entry name" value="BLR1237 PROTEIN"/>
    <property type="match status" value="1"/>
</dbReference>
<evidence type="ECO:0000256" key="1">
    <source>
        <dbReference type="ARBA" id="ARBA00006987"/>
    </source>
</evidence>
<accession>A0ABS6ILA1</accession>
<dbReference type="InterPro" id="IPR005064">
    <property type="entry name" value="BUG"/>
</dbReference>
<dbReference type="Pfam" id="PF03401">
    <property type="entry name" value="TctC"/>
    <property type="match status" value="1"/>
</dbReference>
<feature type="signal peptide" evidence="2">
    <location>
        <begin position="1"/>
        <end position="25"/>
    </location>
</feature>
<evidence type="ECO:0000313" key="3">
    <source>
        <dbReference type="EMBL" id="MBU8875381.1"/>
    </source>
</evidence>
<keyword evidence="4" id="KW-1185">Reference proteome</keyword>
<gene>
    <name evidence="3" type="ORF">KQ910_16525</name>
</gene>
<dbReference type="PIRSF" id="PIRSF017082">
    <property type="entry name" value="YflP"/>
    <property type="match status" value="1"/>
</dbReference>
<dbReference type="EMBL" id="JAHOPB010000001">
    <property type="protein sequence ID" value="MBU8875381.1"/>
    <property type="molecule type" value="Genomic_DNA"/>
</dbReference>
<dbReference type="PANTHER" id="PTHR42928">
    <property type="entry name" value="TRICARBOXYLATE-BINDING PROTEIN"/>
    <property type="match status" value="1"/>
</dbReference>
<evidence type="ECO:0000256" key="2">
    <source>
        <dbReference type="SAM" id="SignalP"/>
    </source>
</evidence>
<feature type="chain" id="PRO_5047016290" evidence="2">
    <location>
        <begin position="26"/>
        <end position="324"/>
    </location>
</feature>
<comment type="caution">
    <text evidence="3">The sequence shown here is derived from an EMBL/GenBank/DDBJ whole genome shotgun (WGS) entry which is preliminary data.</text>
</comment>
<protein>
    <submittedName>
        <fullName evidence="3">Tripartite tricarboxylate transporter substrate binding protein</fullName>
    </submittedName>
</protein>
<reference evidence="3 4" key="1">
    <citation type="submission" date="2021-06" db="EMBL/GenBank/DDBJ databases">
        <authorList>
            <person name="Lee D.H."/>
        </authorList>
    </citation>
    <scope>NUCLEOTIDE SEQUENCE [LARGE SCALE GENOMIC DNA]</scope>
    <source>
        <strain evidence="3 4">MMS21-HV4-11</strain>
    </source>
</reference>
<organism evidence="3 4">
    <name type="scientific">Reyranella humidisoli</name>
    <dbReference type="NCBI Taxonomy" id="2849149"/>
    <lineage>
        <taxon>Bacteria</taxon>
        <taxon>Pseudomonadati</taxon>
        <taxon>Pseudomonadota</taxon>
        <taxon>Alphaproteobacteria</taxon>
        <taxon>Hyphomicrobiales</taxon>
        <taxon>Reyranellaceae</taxon>
        <taxon>Reyranella</taxon>
    </lineage>
</organism>
<evidence type="ECO:0000313" key="4">
    <source>
        <dbReference type="Proteomes" id="UP000727907"/>
    </source>
</evidence>
<name>A0ABS6ILA1_9HYPH</name>
<keyword evidence="2" id="KW-0732">Signal</keyword>